<dbReference type="InterPro" id="IPR025997">
    <property type="entry name" value="SBP_2_dom"/>
</dbReference>
<comment type="similarity">
    <text evidence="2">Belongs to the bacterial solute-binding protein 2 family.</text>
</comment>
<keyword evidence="7" id="KW-1185">Reference proteome</keyword>
<reference evidence="6" key="1">
    <citation type="submission" date="2013-05" db="EMBL/GenBank/DDBJ databases">
        <title>Genome assembly of Cystobacter fuscus DSM 2262.</title>
        <authorList>
            <person name="Sharma G."/>
            <person name="Khatri I."/>
            <person name="Kaur C."/>
            <person name="Mayilraj S."/>
            <person name="Subramanian S."/>
        </authorList>
    </citation>
    <scope>NUCLEOTIDE SEQUENCE [LARGE SCALE GENOMIC DNA]</scope>
    <source>
        <strain evidence="6">DSM 2262</strain>
    </source>
</reference>
<evidence type="ECO:0000259" key="5">
    <source>
        <dbReference type="Pfam" id="PF13407"/>
    </source>
</evidence>
<dbReference type="GO" id="GO:0030288">
    <property type="term" value="C:outer membrane-bounded periplasmic space"/>
    <property type="evidence" value="ECO:0007669"/>
    <property type="project" value="TreeGrafter"/>
</dbReference>
<dbReference type="EMBL" id="ANAH02000001">
    <property type="protein sequence ID" value="EPX65314.1"/>
    <property type="molecule type" value="Genomic_DNA"/>
</dbReference>
<dbReference type="CDD" id="cd19995">
    <property type="entry name" value="PBP1_ABC_xylose_binding-like"/>
    <property type="match status" value="1"/>
</dbReference>
<dbReference type="Proteomes" id="UP000011682">
    <property type="component" value="Unassembled WGS sequence"/>
</dbReference>
<dbReference type="PANTHER" id="PTHR30036">
    <property type="entry name" value="D-XYLOSE-BINDING PERIPLASMIC PROTEIN"/>
    <property type="match status" value="1"/>
</dbReference>
<keyword evidence="3" id="KW-0732">Signal</keyword>
<feature type="compositionally biased region" description="Low complexity" evidence="4">
    <location>
        <begin position="36"/>
        <end position="48"/>
    </location>
</feature>
<gene>
    <name evidence="6" type="ORF">D187_000740</name>
</gene>
<evidence type="ECO:0000256" key="4">
    <source>
        <dbReference type="SAM" id="MobiDB-lite"/>
    </source>
</evidence>
<evidence type="ECO:0000313" key="6">
    <source>
        <dbReference type="EMBL" id="EPX65314.1"/>
    </source>
</evidence>
<name>S9QVC9_CYSF2</name>
<feature type="domain" description="Periplasmic binding protein" evidence="5">
    <location>
        <begin position="54"/>
        <end position="316"/>
    </location>
</feature>
<comment type="subcellular location">
    <subcellularLocation>
        <location evidence="1">Cell envelope</location>
    </subcellularLocation>
</comment>
<dbReference type="GO" id="GO:0030246">
    <property type="term" value="F:carbohydrate binding"/>
    <property type="evidence" value="ECO:0007669"/>
    <property type="project" value="TreeGrafter"/>
</dbReference>
<evidence type="ECO:0000256" key="1">
    <source>
        <dbReference type="ARBA" id="ARBA00004196"/>
    </source>
</evidence>
<dbReference type="AlphaFoldDB" id="S9QVC9"/>
<evidence type="ECO:0000256" key="2">
    <source>
        <dbReference type="ARBA" id="ARBA00007639"/>
    </source>
</evidence>
<dbReference type="InterPro" id="IPR028082">
    <property type="entry name" value="Peripla_BP_I"/>
</dbReference>
<dbReference type="PANTHER" id="PTHR30036:SF1">
    <property type="entry name" value="D-XYLOSE-BINDING PERIPLASMIC PROTEIN"/>
    <property type="match status" value="1"/>
</dbReference>
<evidence type="ECO:0000256" key="3">
    <source>
        <dbReference type="ARBA" id="ARBA00022729"/>
    </source>
</evidence>
<dbReference type="Pfam" id="PF13407">
    <property type="entry name" value="Peripla_BP_4"/>
    <property type="match status" value="1"/>
</dbReference>
<protein>
    <submittedName>
        <fullName evidence="6">L-arabinose-binding periplasmic protein AraF</fullName>
    </submittedName>
</protein>
<proteinExistence type="inferred from homology"/>
<dbReference type="OrthoDB" id="9773673at2"/>
<feature type="region of interest" description="Disordered" evidence="4">
    <location>
        <begin position="28"/>
        <end position="48"/>
    </location>
</feature>
<dbReference type="RefSeq" id="WP_002628850.1">
    <property type="nucleotide sequence ID" value="NZ_ANAH02000001.1"/>
</dbReference>
<dbReference type="Gene3D" id="3.40.50.2300">
    <property type="match status" value="2"/>
</dbReference>
<dbReference type="SUPFAM" id="SSF53822">
    <property type="entry name" value="Periplasmic binding protein-like I"/>
    <property type="match status" value="1"/>
</dbReference>
<organism evidence="6 7">
    <name type="scientific">Cystobacter fuscus (strain ATCC 25194 / DSM 2262 / NBRC 100088 / M29)</name>
    <dbReference type="NCBI Taxonomy" id="1242864"/>
    <lineage>
        <taxon>Bacteria</taxon>
        <taxon>Pseudomonadati</taxon>
        <taxon>Myxococcota</taxon>
        <taxon>Myxococcia</taxon>
        <taxon>Myxococcales</taxon>
        <taxon>Cystobacterineae</taxon>
        <taxon>Archangiaceae</taxon>
        <taxon>Cystobacter</taxon>
    </lineage>
</organism>
<evidence type="ECO:0000313" key="7">
    <source>
        <dbReference type="Proteomes" id="UP000011682"/>
    </source>
</evidence>
<comment type="caution">
    <text evidence="6">The sequence shown here is derived from an EMBL/GenBank/DDBJ whole genome shotgun (WGS) entry which is preliminary data.</text>
</comment>
<sequence length="380" mass="39717">MHSSSSPIRTAGMLAALLLVAPACKRDNPEAKGTPATAQKEGEAPAAAASGGKIALLLPESKTARYETHDRPHFERKVRELCPDCEILYSNADQDAAKQQNQAEAALTNGAKVLVLDPVDSASSAAIVARARQSKVAVLSYERLILNADVDYYISFDNEQVGKLQGQALADKLKADGKGSGSIVMIHGSPTDNNATLYKKGSHSVIDGSGLKVGAEYDTPDWSPDKAQQQMEQAITRLGKENIAGVYAANDGTAGGAIAAMKAAGLNPLPPVTGQDAELAAIQRILTGDQYMTVYKAIKTEGEIAAEVAVALLRTGQPPAGRINGKVNNGMKDVPSILLPAQVVTKDNVKSTVVADGFWTPAQICEGAYAAACASAQLQP</sequence>
<accession>S9QVC9</accession>
<dbReference type="InterPro" id="IPR050555">
    <property type="entry name" value="Bact_Solute-Bind_Prot2"/>
</dbReference>
<dbReference type="eggNOG" id="COG4213">
    <property type="taxonomic scope" value="Bacteria"/>
</dbReference>